<proteinExistence type="predicted"/>
<gene>
    <name evidence="4" type="ORF">RDWZM_002118</name>
</gene>
<dbReference type="GO" id="GO:0004252">
    <property type="term" value="F:serine-type endopeptidase activity"/>
    <property type="evidence" value="ECO:0007669"/>
    <property type="project" value="InterPro"/>
</dbReference>
<accession>A0A9Q0MED6</accession>
<dbReference type="InterPro" id="IPR043504">
    <property type="entry name" value="Peptidase_S1_PA_chymotrypsin"/>
</dbReference>
<dbReference type="Pfam" id="PF00089">
    <property type="entry name" value="Trypsin"/>
    <property type="match status" value="2"/>
</dbReference>
<dbReference type="PROSITE" id="PS00134">
    <property type="entry name" value="TRYPSIN_HIS"/>
    <property type="match status" value="1"/>
</dbReference>
<keyword evidence="1" id="KW-1015">Disulfide bond</keyword>
<dbReference type="InterPro" id="IPR018114">
    <property type="entry name" value="TRYPSIN_HIS"/>
</dbReference>
<dbReference type="Proteomes" id="UP001142055">
    <property type="component" value="Chromosome 1"/>
</dbReference>
<evidence type="ECO:0000259" key="3">
    <source>
        <dbReference type="PROSITE" id="PS50240"/>
    </source>
</evidence>
<comment type="caution">
    <text evidence="4">The sequence shown here is derived from an EMBL/GenBank/DDBJ whole genome shotgun (WGS) entry which is preliminary data.</text>
</comment>
<dbReference type="Gene3D" id="2.40.10.10">
    <property type="entry name" value="Trypsin-like serine proteases"/>
    <property type="match status" value="2"/>
</dbReference>
<evidence type="ECO:0000256" key="1">
    <source>
        <dbReference type="ARBA" id="ARBA00023157"/>
    </source>
</evidence>
<protein>
    <recommendedName>
        <fullName evidence="3">Peptidase S1 domain-containing protein</fullName>
    </recommendedName>
</protein>
<dbReference type="EMBL" id="JAPWDV010000001">
    <property type="protein sequence ID" value="KAJ6223573.1"/>
    <property type="molecule type" value="Genomic_DNA"/>
</dbReference>
<feature type="signal peptide" evidence="2">
    <location>
        <begin position="1"/>
        <end position="22"/>
    </location>
</feature>
<organism evidence="4 5">
    <name type="scientific">Blomia tropicalis</name>
    <name type="common">Mite</name>
    <dbReference type="NCBI Taxonomy" id="40697"/>
    <lineage>
        <taxon>Eukaryota</taxon>
        <taxon>Metazoa</taxon>
        <taxon>Ecdysozoa</taxon>
        <taxon>Arthropoda</taxon>
        <taxon>Chelicerata</taxon>
        <taxon>Arachnida</taxon>
        <taxon>Acari</taxon>
        <taxon>Acariformes</taxon>
        <taxon>Sarcoptiformes</taxon>
        <taxon>Astigmata</taxon>
        <taxon>Glycyphagoidea</taxon>
        <taxon>Echimyopodidae</taxon>
        <taxon>Blomia</taxon>
    </lineage>
</organism>
<reference evidence="4" key="1">
    <citation type="submission" date="2022-12" db="EMBL/GenBank/DDBJ databases">
        <title>Genome assemblies of Blomia tropicalis.</title>
        <authorList>
            <person name="Cui Y."/>
        </authorList>
    </citation>
    <scope>NUCLEOTIDE SEQUENCE</scope>
    <source>
        <tissue evidence="4">Adult mites</tissue>
    </source>
</reference>
<feature type="chain" id="PRO_5040488664" description="Peptidase S1 domain-containing protein" evidence="2">
    <location>
        <begin position="23"/>
        <end position="429"/>
    </location>
</feature>
<evidence type="ECO:0000313" key="4">
    <source>
        <dbReference type="EMBL" id="KAJ6223573.1"/>
    </source>
</evidence>
<feature type="domain" description="Peptidase S1" evidence="3">
    <location>
        <begin position="45"/>
        <end position="267"/>
    </location>
</feature>
<sequence length="429" mass="49457">MISRKNVSLFFLIALVSQFVDGEFKCGYSKYHHPQRDDQDNDERIIGGKEARPHQFPWMVYVRVYHFQIGNSSNVGGLRCDGTLFNRQWILSAGHCVRKFTGFKMKSIKLTLGAHNLDDESEVRLETYAELYVKQTLLDYEHCKPINPEISRKQICAGTLNETVCNGDSGGPLEFLIIVSRHYSVVTLLVLLNHLRRTRLVIHGQLGQRPCWDYELGGEHTNCVIFSFCDSAVQRVVCHQSGFQNCNLFYKQLIENVFVDHCEEHLNFKVHLGEIDNKKTKATTKTHFMEQKTTKSRQLLIAPFVEGMVAIGTLVFGYEAVQFAKIFHANYQTAIEQTKLVQSDILRIQQQSNELFCELTRDLKPFEIGIEIRKDYLKTSISLKEFVGKATSKQDFSKEFKVVFGDIQLCEENNCPLNVSRFDGFYYFH</sequence>
<dbReference type="SMART" id="SM00020">
    <property type="entry name" value="Tryp_SPc"/>
    <property type="match status" value="1"/>
</dbReference>
<evidence type="ECO:0000313" key="5">
    <source>
        <dbReference type="Proteomes" id="UP001142055"/>
    </source>
</evidence>
<dbReference type="InterPro" id="IPR009003">
    <property type="entry name" value="Peptidase_S1_PA"/>
</dbReference>
<keyword evidence="5" id="KW-1185">Reference proteome</keyword>
<dbReference type="SUPFAM" id="SSF50494">
    <property type="entry name" value="Trypsin-like serine proteases"/>
    <property type="match status" value="1"/>
</dbReference>
<keyword evidence="2" id="KW-0732">Signal</keyword>
<dbReference type="PROSITE" id="PS50240">
    <property type="entry name" value="TRYPSIN_DOM"/>
    <property type="match status" value="1"/>
</dbReference>
<dbReference type="AlphaFoldDB" id="A0A9Q0MED6"/>
<evidence type="ECO:0000256" key="2">
    <source>
        <dbReference type="SAM" id="SignalP"/>
    </source>
</evidence>
<dbReference type="GO" id="GO:0006508">
    <property type="term" value="P:proteolysis"/>
    <property type="evidence" value="ECO:0007669"/>
    <property type="project" value="InterPro"/>
</dbReference>
<dbReference type="InterPro" id="IPR001254">
    <property type="entry name" value="Trypsin_dom"/>
</dbReference>
<dbReference type="PANTHER" id="PTHR24252">
    <property type="entry name" value="ACROSIN-RELATED"/>
    <property type="match status" value="1"/>
</dbReference>
<dbReference type="PANTHER" id="PTHR24252:SF7">
    <property type="entry name" value="HYALIN"/>
    <property type="match status" value="1"/>
</dbReference>
<name>A0A9Q0MED6_BLOTA</name>